<accession>A0A6J8CIM4</accession>
<gene>
    <name evidence="2" type="ORF">MCOR_29483</name>
</gene>
<dbReference type="OrthoDB" id="6156311at2759"/>
<dbReference type="AlphaFoldDB" id="A0A6J8CIM4"/>
<sequence>MSGANVDISSRSKDTQNLQVILSSLKQEVDALNTKRLDMQVDEALANIRTLASRPKLTAPHVLLAAIETLVDIAHTTYHKDAAMFSKAFSTCKKYEDNEEFCSLVFKFFGTQEDTRIASLVADWAKSRKYEGGDKLRKIQGARCRMITRFDPEKALGRGFTEFSWVNAIAEITQPSSHITSAEEVARGESFDFDQLVFRDPNNFLSGSSSNNLATWEEIDTPSEHIGWIKDGVDIHSQNSEEAILVKEVFAILNTLKSVQSQLIDHQVDAFCDNMAVVEA</sequence>
<evidence type="ECO:0000256" key="1">
    <source>
        <dbReference type="SAM" id="Coils"/>
    </source>
</evidence>
<feature type="coiled-coil region" evidence="1">
    <location>
        <begin position="15"/>
        <end position="42"/>
    </location>
</feature>
<keyword evidence="3" id="KW-1185">Reference proteome</keyword>
<proteinExistence type="predicted"/>
<keyword evidence="1" id="KW-0175">Coiled coil</keyword>
<dbReference type="Proteomes" id="UP000507470">
    <property type="component" value="Unassembled WGS sequence"/>
</dbReference>
<organism evidence="2 3">
    <name type="scientific">Mytilus coruscus</name>
    <name type="common">Sea mussel</name>
    <dbReference type="NCBI Taxonomy" id="42192"/>
    <lineage>
        <taxon>Eukaryota</taxon>
        <taxon>Metazoa</taxon>
        <taxon>Spiralia</taxon>
        <taxon>Lophotrochozoa</taxon>
        <taxon>Mollusca</taxon>
        <taxon>Bivalvia</taxon>
        <taxon>Autobranchia</taxon>
        <taxon>Pteriomorphia</taxon>
        <taxon>Mytilida</taxon>
        <taxon>Mytiloidea</taxon>
        <taxon>Mytilidae</taxon>
        <taxon>Mytilinae</taxon>
        <taxon>Mytilus</taxon>
    </lineage>
</organism>
<protein>
    <submittedName>
        <fullName evidence="2">Uncharacterized protein</fullName>
    </submittedName>
</protein>
<name>A0A6J8CIM4_MYTCO</name>
<reference evidence="2 3" key="1">
    <citation type="submission" date="2020-06" db="EMBL/GenBank/DDBJ databases">
        <authorList>
            <person name="Li R."/>
            <person name="Bekaert M."/>
        </authorList>
    </citation>
    <scope>NUCLEOTIDE SEQUENCE [LARGE SCALE GENOMIC DNA]</scope>
    <source>
        <strain evidence="3">wild</strain>
    </source>
</reference>
<dbReference type="EMBL" id="CACVKT020005368">
    <property type="protein sequence ID" value="CAC5394760.1"/>
    <property type="molecule type" value="Genomic_DNA"/>
</dbReference>
<evidence type="ECO:0000313" key="2">
    <source>
        <dbReference type="EMBL" id="CAC5394760.1"/>
    </source>
</evidence>
<evidence type="ECO:0000313" key="3">
    <source>
        <dbReference type="Proteomes" id="UP000507470"/>
    </source>
</evidence>